<dbReference type="GO" id="GO:0003700">
    <property type="term" value="F:DNA-binding transcription factor activity"/>
    <property type="evidence" value="ECO:0007669"/>
    <property type="project" value="InterPro"/>
</dbReference>
<organism evidence="2 4">
    <name type="scientific">Deinococcus cavernae</name>
    <dbReference type="NCBI Taxonomy" id="2320857"/>
    <lineage>
        <taxon>Bacteria</taxon>
        <taxon>Thermotogati</taxon>
        <taxon>Deinococcota</taxon>
        <taxon>Deinococci</taxon>
        <taxon>Deinococcales</taxon>
        <taxon>Deinococcaceae</taxon>
        <taxon>Deinococcus</taxon>
    </lineage>
</organism>
<keyword evidence="4" id="KW-1185">Reference proteome</keyword>
<name>A0A418V277_9DEIO</name>
<dbReference type="Pfam" id="PF12802">
    <property type="entry name" value="MarR_2"/>
    <property type="match status" value="1"/>
</dbReference>
<dbReference type="InterPro" id="IPR000835">
    <property type="entry name" value="HTH_MarR-typ"/>
</dbReference>
<evidence type="ECO:0000313" key="3">
    <source>
        <dbReference type="EMBL" id="RJF72951.1"/>
    </source>
</evidence>
<dbReference type="InterPro" id="IPR036390">
    <property type="entry name" value="WH_DNA-bd_sf"/>
</dbReference>
<dbReference type="EMBL" id="QYUJ01000014">
    <property type="protein sequence ID" value="RJF72951.1"/>
    <property type="molecule type" value="Genomic_DNA"/>
</dbReference>
<dbReference type="EMBL" id="QYUJ01000015">
    <property type="protein sequence ID" value="RJF70161.1"/>
    <property type="molecule type" value="Genomic_DNA"/>
</dbReference>
<reference evidence="2 4" key="1">
    <citation type="submission" date="2018-09" db="EMBL/GenBank/DDBJ databases">
        <authorList>
            <person name="Zhu H."/>
        </authorList>
    </citation>
    <scope>NUCLEOTIDE SEQUENCE [LARGE SCALE GENOMIC DNA]</scope>
    <source>
        <strain evidence="2 4">K2S05-167</strain>
    </source>
</reference>
<sequence length="169" mass="19067">MNAMPPTSSTMTDLTAEETLKFMGGLWKLNRRIKQSVQPLIAEQYGLDIRKYFILQNIRHGRVYPKQIAENLDMPSTLLSRYLDGLHTQGLIERQIDPHDSRRTLLSVTPAGQTAVEGCTQLIGEVSRARLQYLPPQKLAALLDAMRTLEDLTADQPSPDQLKPEQETP</sequence>
<dbReference type="Proteomes" id="UP000286287">
    <property type="component" value="Unassembled WGS sequence"/>
</dbReference>
<evidence type="ECO:0000313" key="2">
    <source>
        <dbReference type="EMBL" id="RJF70161.1"/>
    </source>
</evidence>
<dbReference type="Gene3D" id="1.10.10.10">
    <property type="entry name" value="Winged helix-like DNA-binding domain superfamily/Winged helix DNA-binding domain"/>
    <property type="match status" value="1"/>
</dbReference>
<dbReference type="PRINTS" id="PR00598">
    <property type="entry name" value="HTHMARR"/>
</dbReference>
<dbReference type="PANTHER" id="PTHR33164:SF43">
    <property type="entry name" value="HTH-TYPE TRANSCRIPTIONAL REPRESSOR YETL"/>
    <property type="match status" value="1"/>
</dbReference>
<evidence type="ECO:0000259" key="1">
    <source>
        <dbReference type="PROSITE" id="PS50995"/>
    </source>
</evidence>
<feature type="domain" description="HTH marR-type" evidence="1">
    <location>
        <begin position="19"/>
        <end position="151"/>
    </location>
</feature>
<dbReference type="GO" id="GO:0006950">
    <property type="term" value="P:response to stress"/>
    <property type="evidence" value="ECO:0007669"/>
    <property type="project" value="TreeGrafter"/>
</dbReference>
<accession>A0A418V277</accession>
<dbReference type="SMART" id="SM00347">
    <property type="entry name" value="HTH_MARR"/>
    <property type="match status" value="1"/>
</dbReference>
<dbReference type="SUPFAM" id="SSF46785">
    <property type="entry name" value="Winged helix' DNA-binding domain"/>
    <property type="match status" value="1"/>
</dbReference>
<dbReference type="PANTHER" id="PTHR33164">
    <property type="entry name" value="TRANSCRIPTIONAL REGULATOR, MARR FAMILY"/>
    <property type="match status" value="1"/>
</dbReference>
<comment type="caution">
    <text evidence="2">The sequence shown here is derived from an EMBL/GenBank/DDBJ whole genome shotgun (WGS) entry which is preliminary data.</text>
</comment>
<dbReference type="PROSITE" id="PS50995">
    <property type="entry name" value="HTH_MARR_2"/>
    <property type="match status" value="1"/>
</dbReference>
<dbReference type="InterPro" id="IPR036388">
    <property type="entry name" value="WH-like_DNA-bd_sf"/>
</dbReference>
<proteinExistence type="predicted"/>
<gene>
    <name evidence="3" type="ORF">D3875_16775</name>
    <name evidence="2" type="ORF">D3875_20210</name>
</gene>
<protein>
    <submittedName>
        <fullName evidence="2">MarR family transcriptional regulator</fullName>
    </submittedName>
</protein>
<evidence type="ECO:0000313" key="4">
    <source>
        <dbReference type="Proteomes" id="UP000286287"/>
    </source>
</evidence>
<dbReference type="InterPro" id="IPR039422">
    <property type="entry name" value="MarR/SlyA-like"/>
</dbReference>
<dbReference type="AlphaFoldDB" id="A0A418V277"/>